<organism evidence="2 3">
    <name type="scientific">Vibrio sinensis</name>
    <dbReference type="NCBI Taxonomy" id="2302434"/>
    <lineage>
        <taxon>Bacteria</taxon>
        <taxon>Pseudomonadati</taxon>
        <taxon>Pseudomonadota</taxon>
        <taxon>Gammaproteobacteria</taxon>
        <taxon>Vibrionales</taxon>
        <taxon>Vibrionaceae</taxon>
        <taxon>Vibrio</taxon>
    </lineage>
</organism>
<evidence type="ECO:0000313" key="3">
    <source>
        <dbReference type="Proteomes" id="UP000273252"/>
    </source>
</evidence>
<dbReference type="RefSeq" id="WP_120028912.1">
    <property type="nucleotide sequence ID" value="NZ_QVMU01000001.1"/>
</dbReference>
<dbReference type="InterPro" id="IPR004352">
    <property type="entry name" value="GH114_TIM-barrel"/>
</dbReference>
<dbReference type="PANTHER" id="PTHR35882">
    <property type="entry name" value="PELA"/>
    <property type="match status" value="1"/>
</dbReference>
<protein>
    <submittedName>
        <fullName evidence="2">RNA-binding protein</fullName>
    </submittedName>
</protein>
<dbReference type="EMBL" id="QVMU01000001">
    <property type="protein sequence ID" value="RJX75156.1"/>
    <property type="molecule type" value="Genomic_DNA"/>
</dbReference>
<accession>A0A3A6QX83</accession>
<dbReference type="InterPro" id="IPR017853">
    <property type="entry name" value="GH"/>
</dbReference>
<dbReference type="AlphaFoldDB" id="A0A3A6QX83"/>
<name>A0A3A6QX83_9VIBR</name>
<gene>
    <name evidence="2" type="ORF">DZ860_00255</name>
</gene>
<keyword evidence="3" id="KW-1185">Reference proteome</keyword>
<feature type="domain" description="Glycoside-hydrolase family GH114 TIM-barrel" evidence="1">
    <location>
        <begin position="57"/>
        <end position="262"/>
    </location>
</feature>
<dbReference type="Proteomes" id="UP000273252">
    <property type="component" value="Unassembled WGS sequence"/>
</dbReference>
<dbReference type="Pfam" id="PF03537">
    <property type="entry name" value="Glyco_hydro_114"/>
    <property type="match status" value="1"/>
</dbReference>
<dbReference type="Gene3D" id="3.20.20.70">
    <property type="entry name" value="Aldolase class I"/>
    <property type="match status" value="1"/>
</dbReference>
<evidence type="ECO:0000313" key="2">
    <source>
        <dbReference type="EMBL" id="RJX75156.1"/>
    </source>
</evidence>
<dbReference type="SUPFAM" id="SSF51445">
    <property type="entry name" value="(Trans)glycosidases"/>
    <property type="match status" value="1"/>
</dbReference>
<dbReference type="InterPro" id="IPR013785">
    <property type="entry name" value="Aldolase_TIM"/>
</dbReference>
<comment type="caution">
    <text evidence="2">The sequence shown here is derived from an EMBL/GenBank/DDBJ whole genome shotgun (WGS) entry which is preliminary data.</text>
</comment>
<dbReference type="OrthoDB" id="7292394at2"/>
<evidence type="ECO:0000259" key="1">
    <source>
        <dbReference type="Pfam" id="PF03537"/>
    </source>
</evidence>
<reference evidence="2 3" key="1">
    <citation type="submission" date="2018-08" db="EMBL/GenBank/DDBJ databases">
        <title>Vibrio isolated from the Eastern China Marginal Seas.</title>
        <authorList>
            <person name="Li Y."/>
        </authorList>
    </citation>
    <scope>NUCLEOTIDE SEQUENCE [LARGE SCALE GENOMIC DNA]</scope>
    <source>
        <strain evidence="2 3">BEI233</strain>
    </source>
</reference>
<proteinExistence type="predicted"/>
<dbReference type="PANTHER" id="PTHR35882:SF2">
    <property type="entry name" value="PELA"/>
    <property type="match status" value="1"/>
</dbReference>
<sequence>MCSIYRLILLFILTIAVSAPSFARLPASVAFYYNKIDSVRELINYQRVIVTPSLISDKQIHTLQKAGTAVFAYISIGEFSGPTLPLSLSQASPLKNGNWNSHVMDLTSSSWQHYLTQQAQQLTTRGFDGLFLDTLDSYTLLPKQTYPHNEQQLALSGILNALNKASEQPKLMFNRGFDLLDSLTFKPYAVVAESLYHSYNPVTKQYSNSTKNDALWLNTHLDRVKAKGIETIVIDYLPASDRAKQQVAAQRLIDEKHTPYVSDGMLYEFGVSTIIPTAKRILGLYNGAYTDLSSSPCHRFLAMPIEYQGYVPECIDIQAFSTDDLATHIDITRYAGVVAWLDEYSYQQVPIIEPWMSQHIGTIPFLFINALPPSAQLQTKLGVHAQGKLTGKVTQNFGKTWTKGYYPASFSRFSPPPAWQINNDINPIVTFIDEKGSESNVIFSASWGGAALTPFPIIRRADEQQTWLVDPFQLIEATLKLPLIPAADVTTESGRRIVTAHIDGDGFSAKSWVPDTPYAAELMDQYIINSSPLPITVSVIASEFTNQNLNTSVSATALKKTARQIFKRPNVEIASHTFNHPENWQPTDQTINIDLQKEIIASTHYIDTQLAPQRKKTKLILWSGDANPSEPALTMADNAPLLNVNGGMSHPINRHPTNEKNTKNNDQLAYISPAIRWYPSSVQVYAAAPNDAHYTHQWTQNHDGYAQVITAFDLLGHPRRLKPISLYHNMYSATLPASLNALKQVYQWAKTQPLTPLYLSEYAQRASSLYETGIAKTLSGEWQIVSTGVKSIRLPDTLGYPKGQAIAGWAQAEDGKYLILKQTRSVFDSKMTNTQSIRLKSANGIVLQWQQSSKIIDWTIKSHVPLEIDISGVTHCQILTGNKLNSRLISKNVIQFYSSQSGTLSGTLRCSPSP</sequence>